<feature type="region of interest" description="Disordered" evidence="1">
    <location>
        <begin position="1"/>
        <end position="54"/>
    </location>
</feature>
<keyword evidence="2" id="KW-0969">Cilium</keyword>
<evidence type="ECO:0000313" key="2">
    <source>
        <dbReference type="EMBL" id="NYT35497.1"/>
    </source>
</evidence>
<dbReference type="EMBL" id="JACCEW010000001">
    <property type="protein sequence ID" value="NYT35497.1"/>
    <property type="molecule type" value="Genomic_DNA"/>
</dbReference>
<dbReference type="Pfam" id="PF03646">
    <property type="entry name" value="FlaG"/>
    <property type="match status" value="1"/>
</dbReference>
<dbReference type="PANTHER" id="PTHR37166">
    <property type="entry name" value="PROTEIN FLAG"/>
    <property type="match status" value="1"/>
</dbReference>
<dbReference type="OrthoDB" id="5516677at2"/>
<evidence type="ECO:0000256" key="1">
    <source>
        <dbReference type="SAM" id="MobiDB-lite"/>
    </source>
</evidence>
<dbReference type="SUPFAM" id="SSF160214">
    <property type="entry name" value="FlaG-like"/>
    <property type="match status" value="1"/>
</dbReference>
<keyword evidence="3" id="KW-1185">Reference proteome</keyword>
<dbReference type="Proteomes" id="UP000580517">
    <property type="component" value="Unassembled WGS sequence"/>
</dbReference>
<dbReference type="AlphaFoldDB" id="A0A853F6A9"/>
<keyword evidence="2" id="KW-0966">Cell projection</keyword>
<sequence length="126" mass="13106">MLQPIPSGAPQTSGTAPQPPQASSRPDPIAPISVGAGESAASREMPQAGTSMQVEPVSKALEAINASMQAWSTGMRFDLDEDSQRIVITIVDNASGEVLRTVPTEAVLRVARMITQLQGGAVDTHA</sequence>
<keyword evidence="2" id="KW-0282">Flagellum</keyword>
<dbReference type="PANTHER" id="PTHR37166:SF1">
    <property type="entry name" value="PROTEIN FLAG"/>
    <property type="match status" value="1"/>
</dbReference>
<accession>A0A853F6A9</accession>
<organism evidence="2 3">
    <name type="scientific">Allopusillimonas soli</name>
    <dbReference type="NCBI Taxonomy" id="659016"/>
    <lineage>
        <taxon>Bacteria</taxon>
        <taxon>Pseudomonadati</taxon>
        <taxon>Pseudomonadota</taxon>
        <taxon>Betaproteobacteria</taxon>
        <taxon>Burkholderiales</taxon>
        <taxon>Alcaligenaceae</taxon>
        <taxon>Allopusillimonas</taxon>
    </lineage>
</organism>
<dbReference type="Gene3D" id="3.30.160.170">
    <property type="entry name" value="FlaG-like"/>
    <property type="match status" value="1"/>
</dbReference>
<reference evidence="2 3" key="1">
    <citation type="submission" date="2020-07" db="EMBL/GenBank/DDBJ databases">
        <title>Taxonomic revisions and descriptions of new bacterial species based on genomic comparisons in the high-G+C-content subgroup of the family Alcaligenaceae.</title>
        <authorList>
            <person name="Szabo A."/>
            <person name="Felfoldi T."/>
        </authorList>
    </citation>
    <scope>NUCLEOTIDE SEQUENCE [LARGE SCALE GENOMIC DNA]</scope>
    <source>
        <strain evidence="2 3">DSM 25264</strain>
    </source>
</reference>
<name>A0A853F6A9_9BURK</name>
<proteinExistence type="predicted"/>
<gene>
    <name evidence="2" type="ORF">H0A68_01320</name>
</gene>
<feature type="compositionally biased region" description="Polar residues" evidence="1">
    <location>
        <begin position="9"/>
        <end position="24"/>
    </location>
</feature>
<dbReference type="InterPro" id="IPR035924">
    <property type="entry name" value="FlaG-like_sf"/>
</dbReference>
<comment type="caution">
    <text evidence="2">The sequence shown here is derived from an EMBL/GenBank/DDBJ whole genome shotgun (WGS) entry which is preliminary data.</text>
</comment>
<evidence type="ECO:0000313" key="3">
    <source>
        <dbReference type="Proteomes" id="UP000580517"/>
    </source>
</evidence>
<protein>
    <submittedName>
        <fullName evidence="2">Flagellar protein FlaG</fullName>
    </submittedName>
</protein>
<dbReference type="RefSeq" id="WP_129967371.1">
    <property type="nucleotide sequence ID" value="NZ_JACCEW010000001.1"/>
</dbReference>
<dbReference type="InterPro" id="IPR005186">
    <property type="entry name" value="FlaG"/>
</dbReference>